<dbReference type="EMBL" id="JACOQI010000002">
    <property type="protein sequence ID" value="MBC5769204.1"/>
    <property type="molecule type" value="Genomic_DNA"/>
</dbReference>
<accession>A0A923S615</accession>
<dbReference type="Proteomes" id="UP000620327">
    <property type="component" value="Unassembled WGS sequence"/>
</dbReference>
<dbReference type="Gene3D" id="1.10.1070.20">
    <property type="match status" value="1"/>
</dbReference>
<dbReference type="RefSeq" id="WP_187013590.1">
    <property type="nucleotide sequence ID" value="NZ_JACOQI010000002.1"/>
</dbReference>
<reference evidence="1" key="1">
    <citation type="submission" date="2020-08" db="EMBL/GenBank/DDBJ databases">
        <title>Genome public.</title>
        <authorList>
            <person name="Liu C."/>
            <person name="Sun Q."/>
        </authorList>
    </citation>
    <scope>NUCLEOTIDE SEQUENCE</scope>
    <source>
        <strain evidence="1">BX15</strain>
    </source>
</reference>
<evidence type="ECO:0000313" key="1">
    <source>
        <dbReference type="EMBL" id="MBC5769204.1"/>
    </source>
</evidence>
<gene>
    <name evidence="1" type="ORF">H8Z83_02445</name>
</gene>
<comment type="caution">
    <text evidence="1">The sequence shown here is derived from an EMBL/GenBank/DDBJ whole genome shotgun (WGS) entry which is preliminary data.</text>
</comment>
<dbReference type="AlphaFoldDB" id="A0A923S615"/>
<name>A0A923S615_9FIRM</name>
<proteinExistence type="predicted"/>
<protein>
    <submittedName>
        <fullName evidence="1">XRE family transcriptional regulator</fullName>
    </submittedName>
</protein>
<organism evidence="1 2">
    <name type="scientific">Dysosmobacter segnis</name>
    <dbReference type="NCBI Taxonomy" id="2763042"/>
    <lineage>
        <taxon>Bacteria</taxon>
        <taxon>Bacillati</taxon>
        <taxon>Bacillota</taxon>
        <taxon>Clostridia</taxon>
        <taxon>Eubacteriales</taxon>
        <taxon>Oscillospiraceae</taxon>
        <taxon>Dysosmobacter</taxon>
    </lineage>
</organism>
<sequence>MNYILKQFDEPLVKFSATTDTSEPEIQILWTNEEKAAFLPLGLTLTPDGLSRWLRRRTIPKNRAYVHSLLAKCGLTINRPLSIISVCKGLSLNDCYWVVEDGDTASFGKVNLYDNPFSNVLAELAFTGYGSNVRTSLLSSPEFTTNGMLRKCWRRIGGKVYLYKGGTEGATNTGNEPYSEFYAAQIAAAMGVHAIPYGLSRWKGVLCSTCELFTDKAYAYLPIGHLVSKGGMGAVRTYYEKMGVEFVNALNEMLVFDAVICNVDRHFGNFGVMVDNRTNTIVSPAPLFDHGNSLFNFAGTDAWADEAALEEYIETLYPSVYDDFLGTAKAVLTPELREKLRHLLNFKFKKHSRYNLPEKRLRMMERQVQKRARILLLDM</sequence>
<keyword evidence="2" id="KW-1185">Reference proteome</keyword>
<evidence type="ECO:0000313" key="2">
    <source>
        <dbReference type="Proteomes" id="UP000620327"/>
    </source>
</evidence>